<dbReference type="Gene3D" id="2.60.40.10">
    <property type="entry name" value="Immunoglobulins"/>
    <property type="match status" value="3"/>
</dbReference>
<dbReference type="InterPro" id="IPR036116">
    <property type="entry name" value="FN3_sf"/>
</dbReference>
<dbReference type="EMBL" id="RBZM01000013">
    <property type="protein sequence ID" value="RKP46266.1"/>
    <property type="molecule type" value="Genomic_DNA"/>
</dbReference>
<dbReference type="PROSITE" id="PS51272">
    <property type="entry name" value="SLH"/>
    <property type="match status" value="3"/>
</dbReference>
<dbReference type="InterPro" id="IPR003961">
    <property type="entry name" value="FN3_dom"/>
</dbReference>
<feature type="domain" description="SLH" evidence="5">
    <location>
        <begin position="1354"/>
        <end position="1417"/>
    </location>
</feature>
<name>A0A494XCM7_9BACL</name>
<dbReference type="Proteomes" id="UP000282076">
    <property type="component" value="Unassembled WGS sequence"/>
</dbReference>
<feature type="compositionally biased region" description="Polar residues" evidence="2">
    <location>
        <begin position="981"/>
        <end position="994"/>
    </location>
</feature>
<feature type="domain" description="Fibronectin type-III" evidence="4">
    <location>
        <begin position="898"/>
        <end position="992"/>
    </location>
</feature>
<dbReference type="InterPro" id="IPR032812">
    <property type="entry name" value="SbsA_Ig"/>
</dbReference>
<evidence type="ECO:0000313" key="6">
    <source>
        <dbReference type="EMBL" id="RKP46266.1"/>
    </source>
</evidence>
<evidence type="ECO:0000259" key="4">
    <source>
        <dbReference type="PROSITE" id="PS50853"/>
    </source>
</evidence>
<keyword evidence="1 3" id="KW-0732">Signal</keyword>
<evidence type="ECO:0000259" key="5">
    <source>
        <dbReference type="PROSITE" id="PS51272"/>
    </source>
</evidence>
<keyword evidence="7" id="KW-1185">Reference proteome</keyword>
<dbReference type="InterPro" id="IPR051465">
    <property type="entry name" value="Cell_Envelope_Struct_Comp"/>
</dbReference>
<sequence>MARKRKLRSLLTALALAIALQSAAVWGTPTKAEAAGLRTWQSIGNFAVAGSIFDSKMVFGGGSLWLAWLNGDRLYVNRLADGGWVRESADAYAISGVSSFDFAVSPEGQPYVAYSRSNDEIAVAREESDKTWSVGDTNPSVKTPYPLKMSVDGTGRAYVVAIGLDDRPTVAITDGDGWLDPEPISGGAGYMPDVAVDAGGLPAAVFMNKESGFYEPIVKSRSADGAWHDLGMLTPSGNYPELLYASDGALYLFYNTNYDGIFVWKRDMSGAWTNIGHFAGFNGSMAVDPTDGRPFVGYIDSFDPGGTLHAVKWDGTAWNALGSLAVRDYSWYRPITVTVGDDGTPYIAYTDSDGNLGVLGFVKSTTPPALVGMLPENGEESFADDGKLELTFDGPVRGVAGKKITVCDASSACETIDAAGVRVISGGETVEILPDGHWPGKATLTVSIEAGAFVDENGNAYEGLADGDWRFTVKASPPRLAEKEPSGTIAANHPVYLLKFDKETLPADGYITVYRASDDQEIDRIHVVEGDASPEDGWLTFLGDAVLPQDGWLTFLGDAVLPQDGESYYVLIDGDAFVDAEGIPFAGLSDKTGWTFKTVNENVLQAIPPLSPANGSSGAANVESLKLTFSGAVTAVQGKKILVFVGNGDEPFAEVDASAATVEGAKATLPLPERLPAGSTVFVFVERGAFADADGNPFAGILSSDNWRFDTASAPRKPTIDRVQAGDGQLVVYYTPGNDGGSPITTYKLRLLKDGVEVDSTDVPSDQLSMTWSNLQKGGAYVVEVAAGNTCGISDYASATASPYGAPGAPTSVTATADDGTASVAFSPGPLFGGTQATYEVVAWDGFEQLRTVTGSSSPISYAGLTNGRSYTFAVTAVTEFGRSPQSARSQAVIPSGPPEPPTGVSAVAGDASATVTFAAPARDGGKPITGYKVTTWNGGTEVKTVDVVGTSLSVKVNGLTNGTPYMFTVKAVNEKGESIASSASTPVTPNAYSGGSPGTGGGGGGNGGGSVPVAPGGISVIAGGITLGTLIMDMKKEGDRTIQTLDIPDAFIAGAIAKLKAASISSFRIDIPDAPEPIDLRIVKFSAEAAKRLSEAGITLGIRASEVGITMPPSSLQGVSVPVEWKIEPIRNGAERTRLGERAGSSAIVAGQAGGGALQVRGTPVQIDASLQGRAFILTLPFGQSEGLRVLPSDTGVYVEHSDGTIELLRGTFDPDGNKPSIAFKVNGFSTFAVVGIAGWDAFSSSGKPHDKGIAYIGGYPGGLFKPNQGLTRAEMASILNKLFGSGEASKASQAPYPDIPVKYWARDAIAEAARRGWMKGSPDGRFRPEAALTRAEMATLLAAFGPHSEPKQGQQTFSDIQGHWAETAIRSAQANGYLNGYADGTFRPDRTLTRAEAVAILNRLLGREGKGSGTPVFSDVPASHWAFEAIQAASSSP</sequence>
<feature type="domain" description="SLH" evidence="5">
    <location>
        <begin position="1294"/>
        <end position="1353"/>
    </location>
</feature>
<comment type="caution">
    <text evidence="6">The sequence shown here is derived from an EMBL/GenBank/DDBJ whole genome shotgun (WGS) entry which is preliminary data.</text>
</comment>
<dbReference type="SUPFAM" id="SSF89372">
    <property type="entry name" value="Fucose-specific lectin"/>
    <property type="match status" value="2"/>
</dbReference>
<feature type="chain" id="PRO_5038624037" description="S-layer homology domain-containing protein" evidence="3">
    <location>
        <begin position="25"/>
        <end position="1439"/>
    </location>
</feature>
<dbReference type="InterPro" id="IPR001119">
    <property type="entry name" value="SLH_dom"/>
</dbReference>
<dbReference type="InterPro" id="IPR013783">
    <property type="entry name" value="Ig-like_fold"/>
</dbReference>
<evidence type="ECO:0000256" key="3">
    <source>
        <dbReference type="SAM" id="SignalP"/>
    </source>
</evidence>
<dbReference type="CDD" id="cd00063">
    <property type="entry name" value="FN3"/>
    <property type="match status" value="3"/>
</dbReference>
<protein>
    <recommendedName>
        <fullName evidence="8">S-layer homology domain-containing protein</fullName>
    </recommendedName>
</protein>
<evidence type="ECO:0000256" key="2">
    <source>
        <dbReference type="SAM" id="MobiDB-lite"/>
    </source>
</evidence>
<feature type="region of interest" description="Disordered" evidence="2">
    <location>
        <begin position="981"/>
        <end position="1010"/>
    </location>
</feature>
<gene>
    <name evidence="6" type="ORF">D7Z26_24610</name>
</gene>
<reference evidence="6 7" key="1">
    <citation type="submission" date="2018-10" db="EMBL/GenBank/DDBJ databases">
        <title>Cohnella sp. M2MS4P-1, whole genome shotgun sequence.</title>
        <authorList>
            <person name="Tuo L."/>
        </authorList>
    </citation>
    <scope>NUCLEOTIDE SEQUENCE [LARGE SCALE GENOMIC DNA]</scope>
    <source>
        <strain evidence="6 7">M2MS4P-1</strain>
    </source>
</reference>
<dbReference type="SUPFAM" id="SSF49265">
    <property type="entry name" value="Fibronectin type III"/>
    <property type="match status" value="2"/>
</dbReference>
<evidence type="ECO:0008006" key="8">
    <source>
        <dbReference type="Google" id="ProtNLM"/>
    </source>
</evidence>
<proteinExistence type="predicted"/>
<feature type="signal peptide" evidence="3">
    <location>
        <begin position="1"/>
        <end position="24"/>
    </location>
</feature>
<feature type="domain" description="SLH" evidence="5">
    <location>
        <begin position="1229"/>
        <end position="1293"/>
    </location>
</feature>
<dbReference type="PANTHER" id="PTHR43308">
    <property type="entry name" value="OUTER MEMBRANE PROTEIN ALPHA-RELATED"/>
    <property type="match status" value="1"/>
</dbReference>
<dbReference type="OrthoDB" id="9807519at2"/>
<dbReference type="PROSITE" id="PS50853">
    <property type="entry name" value="FN3"/>
    <property type="match status" value="2"/>
</dbReference>
<dbReference type="Pfam" id="PF00395">
    <property type="entry name" value="SLH"/>
    <property type="match status" value="3"/>
</dbReference>
<feature type="compositionally biased region" description="Gly residues" evidence="2">
    <location>
        <begin position="996"/>
        <end position="1010"/>
    </location>
</feature>
<dbReference type="PANTHER" id="PTHR43308:SF5">
    <property type="entry name" value="S-LAYER PROTEIN _ PEPTIDOGLYCAN ENDO-BETA-N-ACETYLGLUCOSAMINIDASE"/>
    <property type="match status" value="1"/>
</dbReference>
<accession>A0A494XCM7</accession>
<dbReference type="SMART" id="SM00060">
    <property type="entry name" value="FN3"/>
    <property type="match status" value="3"/>
</dbReference>
<organism evidence="6 7">
    <name type="scientific">Cohnella endophytica</name>
    <dbReference type="NCBI Taxonomy" id="2419778"/>
    <lineage>
        <taxon>Bacteria</taxon>
        <taxon>Bacillati</taxon>
        <taxon>Bacillota</taxon>
        <taxon>Bacilli</taxon>
        <taxon>Bacillales</taxon>
        <taxon>Paenibacillaceae</taxon>
        <taxon>Cohnella</taxon>
    </lineage>
</organism>
<feature type="domain" description="Fibronectin type-III" evidence="4">
    <location>
        <begin position="714"/>
        <end position="819"/>
    </location>
</feature>
<evidence type="ECO:0000313" key="7">
    <source>
        <dbReference type="Proteomes" id="UP000282076"/>
    </source>
</evidence>
<dbReference type="Pfam" id="PF13205">
    <property type="entry name" value="Big_5"/>
    <property type="match status" value="2"/>
</dbReference>
<dbReference type="Pfam" id="PF00041">
    <property type="entry name" value="fn3"/>
    <property type="match status" value="2"/>
</dbReference>
<dbReference type="RefSeq" id="WP_120979694.1">
    <property type="nucleotide sequence ID" value="NZ_RBZM01000013.1"/>
</dbReference>
<evidence type="ECO:0000256" key="1">
    <source>
        <dbReference type="ARBA" id="ARBA00022729"/>
    </source>
</evidence>